<dbReference type="PROSITE" id="PS00580">
    <property type="entry name" value="RIBOSOMAL_L32E"/>
    <property type="match status" value="1"/>
</dbReference>
<evidence type="ECO:0000256" key="4">
    <source>
        <dbReference type="ARBA" id="ARBA00035229"/>
    </source>
</evidence>
<keyword evidence="10" id="KW-1185">Reference proteome</keyword>
<dbReference type="GO" id="GO:0006412">
    <property type="term" value="P:translation"/>
    <property type="evidence" value="ECO:0007669"/>
    <property type="project" value="InterPro"/>
</dbReference>
<name>A0A1L3Q333_9EURY</name>
<dbReference type="PANTHER" id="PTHR23413:SF1">
    <property type="entry name" value="RIBOSOMAL PROTEIN L32"/>
    <property type="match status" value="1"/>
</dbReference>
<dbReference type="RefSeq" id="WP_072561677.1">
    <property type="nucleotide sequence ID" value="NZ_CP017921.1"/>
</dbReference>
<evidence type="ECO:0000313" key="10">
    <source>
        <dbReference type="Proteomes" id="UP000186879"/>
    </source>
</evidence>
<dbReference type="InterPro" id="IPR036351">
    <property type="entry name" value="Ribosomal_eL32_sf"/>
</dbReference>
<evidence type="ECO:0000313" key="8">
    <source>
        <dbReference type="EMBL" id="RNI09694.1"/>
    </source>
</evidence>
<evidence type="ECO:0000256" key="2">
    <source>
        <dbReference type="ARBA" id="ARBA00022980"/>
    </source>
</evidence>
<dbReference type="InterPro" id="IPR001515">
    <property type="entry name" value="Ribosomal_eL32"/>
</dbReference>
<evidence type="ECO:0000256" key="6">
    <source>
        <dbReference type="SAM" id="MobiDB-lite"/>
    </source>
</evidence>
<dbReference type="InterPro" id="IPR023654">
    <property type="entry name" value="Ribosomal_eL32_arc"/>
</dbReference>
<dbReference type="Proteomes" id="UP000198669">
    <property type="component" value="Unassembled WGS sequence"/>
</dbReference>
<dbReference type="EMBL" id="FNMU01000003">
    <property type="protein sequence ID" value="SDW53133.1"/>
    <property type="molecule type" value="Genomic_DNA"/>
</dbReference>
<dbReference type="Pfam" id="PF01655">
    <property type="entry name" value="Ribosomal_L32e"/>
    <property type="match status" value="1"/>
</dbReference>
<evidence type="ECO:0000256" key="5">
    <source>
        <dbReference type="ARBA" id="ARBA00035377"/>
    </source>
</evidence>
<evidence type="ECO:0000313" key="11">
    <source>
        <dbReference type="Proteomes" id="UP000198669"/>
    </source>
</evidence>
<evidence type="ECO:0000313" key="12">
    <source>
        <dbReference type="Proteomes" id="UP000267921"/>
    </source>
</evidence>
<dbReference type="Proteomes" id="UP000186879">
    <property type="component" value="Chromosome"/>
</dbReference>
<gene>
    <name evidence="7" type="ORF">BHR79_06915</name>
    <name evidence="8" type="ORF">EFE40_03330</name>
    <name evidence="9" type="ORF">SAMN04515625_1127</name>
</gene>
<dbReference type="GO" id="GO:0022625">
    <property type="term" value="C:cytosolic large ribosomal subunit"/>
    <property type="evidence" value="ECO:0007669"/>
    <property type="project" value="TreeGrafter"/>
</dbReference>
<dbReference type="Proteomes" id="UP000267921">
    <property type="component" value="Unassembled WGS sequence"/>
</dbReference>
<dbReference type="OrthoDB" id="372100at2157"/>
<dbReference type="InterPro" id="IPR018263">
    <property type="entry name" value="Ribosomal_eL32_CS"/>
</dbReference>
<dbReference type="EMBL" id="RJJG01000003">
    <property type="protein sequence ID" value="RNI09694.1"/>
    <property type="molecule type" value="Genomic_DNA"/>
</dbReference>
<comment type="similarity">
    <text evidence="1">Belongs to the eukaryotic ribosomal protein eL32 family.</text>
</comment>
<organism evidence="7 10">
    <name type="scientific">Methanohalophilus halophilus</name>
    <dbReference type="NCBI Taxonomy" id="2177"/>
    <lineage>
        <taxon>Archaea</taxon>
        <taxon>Methanobacteriati</taxon>
        <taxon>Methanobacteriota</taxon>
        <taxon>Stenosarchaea group</taxon>
        <taxon>Methanomicrobia</taxon>
        <taxon>Methanosarcinales</taxon>
        <taxon>Methanosarcinaceae</taxon>
        <taxon>Methanohalophilus</taxon>
    </lineage>
</organism>
<evidence type="ECO:0000313" key="7">
    <source>
        <dbReference type="EMBL" id="APH39243.1"/>
    </source>
</evidence>
<dbReference type="CDD" id="cd00513">
    <property type="entry name" value="Ribosomal_L32_L32e"/>
    <property type="match status" value="1"/>
</dbReference>
<feature type="region of interest" description="Disordered" evidence="6">
    <location>
        <begin position="29"/>
        <end position="51"/>
    </location>
</feature>
<dbReference type="AlphaFoldDB" id="A0A1L3Q333"/>
<reference evidence="9 11" key="2">
    <citation type="submission" date="2016-10" db="EMBL/GenBank/DDBJ databases">
        <authorList>
            <person name="de Groot N.N."/>
        </authorList>
    </citation>
    <scope>NUCLEOTIDE SEQUENCE [LARGE SCALE GENOMIC DNA]</scope>
    <source>
        <strain evidence="9 11">Z-7982</strain>
    </source>
</reference>
<accession>A0A1L3Q333</accession>
<keyword evidence="2 7" id="KW-0689">Ribosomal protein</keyword>
<evidence type="ECO:0000313" key="9">
    <source>
        <dbReference type="EMBL" id="SDW53133.1"/>
    </source>
</evidence>
<evidence type="ECO:0000256" key="1">
    <source>
        <dbReference type="ARBA" id="ARBA00008431"/>
    </source>
</evidence>
<reference evidence="8 12" key="3">
    <citation type="submission" date="2018-10" db="EMBL/GenBank/DDBJ databases">
        <title>Cultivation of a novel Methanohalophilus strain from Kebrit Deep of the Red Sea and a genomic comparison of members of the genus Methanohalophilus.</title>
        <authorList>
            <person name="Guan Y."/>
            <person name="Ngugi D.K."/>
            <person name="Stingl U."/>
        </authorList>
    </citation>
    <scope>NUCLEOTIDE SEQUENCE [LARGE SCALE GENOMIC DNA]</scope>
    <source>
        <strain evidence="8 12">DSM 3094</strain>
    </source>
</reference>
<dbReference type="GO" id="GO:0003735">
    <property type="term" value="F:structural constituent of ribosome"/>
    <property type="evidence" value="ECO:0007669"/>
    <property type="project" value="InterPro"/>
</dbReference>
<dbReference type="SUPFAM" id="SSF52042">
    <property type="entry name" value="Ribosomal protein L32e"/>
    <property type="match status" value="1"/>
</dbReference>
<dbReference type="STRING" id="2177.BHR79_06915"/>
<dbReference type="SMART" id="SM01393">
    <property type="entry name" value="Ribosomal_L32e"/>
    <property type="match status" value="1"/>
</dbReference>
<keyword evidence="3" id="KW-0687">Ribonucleoprotein</keyword>
<dbReference type="NCBIfam" id="NF006332">
    <property type="entry name" value="PRK08562.1"/>
    <property type="match status" value="1"/>
</dbReference>
<feature type="compositionally biased region" description="Basic residues" evidence="6">
    <location>
        <begin position="29"/>
        <end position="43"/>
    </location>
</feature>
<dbReference type="GeneID" id="30583484"/>
<dbReference type="PANTHER" id="PTHR23413">
    <property type="entry name" value="60S RIBOSOMAL PROTEIN L32 AND DNA-DIRECTED RNA POLYMERASE II, SUBUNIT N"/>
    <property type="match status" value="1"/>
</dbReference>
<dbReference type="EMBL" id="CP017921">
    <property type="protein sequence ID" value="APH39243.1"/>
    <property type="molecule type" value="Genomic_DNA"/>
</dbReference>
<proteinExistence type="inferred from homology"/>
<dbReference type="KEGG" id="mhaz:BHR79_06915"/>
<reference evidence="7 10" key="1">
    <citation type="submission" date="2016-10" db="EMBL/GenBank/DDBJ databases">
        <title>Methanohalophilus halophilus.</title>
        <authorList>
            <person name="L'haridon S."/>
        </authorList>
    </citation>
    <scope>NUCLEOTIDE SEQUENCE [LARGE SCALE GENOMIC DNA]</scope>
    <source>
        <strain evidence="7 10">Z-7982</strain>
    </source>
</reference>
<protein>
    <recommendedName>
        <fullName evidence="4">Large ribosomal subunit protein eL32</fullName>
    </recommendedName>
    <alternativeName>
        <fullName evidence="5">50S ribosomal protein L32e</fullName>
    </alternativeName>
</protein>
<evidence type="ECO:0000256" key="3">
    <source>
        <dbReference type="ARBA" id="ARBA00023274"/>
    </source>
</evidence>
<sequence length="141" mass="15785">MEENTDLKCGLFEDAECKRLFKARKIQKSKKPTFKRAGSHKFKRLDSNWRRPRGLQGKLRRHYVAKGAIAQVGYGSPKTVKGLHPSGFVEVLVHNPADVEDIDASIQAIRISGKVGGRKRALIESKADEMGIKIFNRKGGQ</sequence>